<sequence length="191" mass="20511">MAGLKPSVNLFALLDRNDPGDKLVIDLDDANSKQDAPAAKHKKTATPAASLTKDLFAQAYPTARDYVIRKNQLERQARARARAEAEAAARAKVSGDDKNAGASADSSKVQDGARQGRYYNNNNNYYYNNGASRKQQPGMPGKFGAPQRQQPNMPLNGAAPAEGVEAPPAPQQAPRPPPPSLDDTNEFPSLK</sequence>
<dbReference type="Proteomes" id="UP000019116">
    <property type="component" value="Chromosome 7B"/>
</dbReference>
<dbReference type="Gramene" id="TraesCS7B02G431400.1">
    <property type="protein sequence ID" value="TraesCS7B02G431400.1.cds1"/>
    <property type="gene ID" value="TraesCS7B02G431400"/>
</dbReference>
<feature type="compositionally biased region" description="Low complexity" evidence="1">
    <location>
        <begin position="157"/>
        <end position="166"/>
    </location>
</feature>
<proteinExistence type="predicted"/>
<reference evidence="2" key="2">
    <citation type="submission" date="2018-10" db="UniProtKB">
        <authorList>
            <consortium name="EnsemblPlants"/>
        </authorList>
    </citation>
    <scope>IDENTIFICATION</scope>
</reference>
<dbReference type="Gramene" id="TraesSTA7B03G04239990.1">
    <property type="protein sequence ID" value="TraesSTA7B03G04239990.1.CDS1"/>
    <property type="gene ID" value="TraesSTA7B03G04239990"/>
</dbReference>
<reference evidence="2" key="1">
    <citation type="submission" date="2018-08" db="EMBL/GenBank/DDBJ databases">
        <authorList>
            <person name="Rossello M."/>
        </authorList>
    </citation>
    <scope>NUCLEOTIDE SEQUENCE [LARGE SCALE GENOMIC DNA]</scope>
    <source>
        <strain evidence="2">cv. Chinese Spring</strain>
    </source>
</reference>
<feature type="compositionally biased region" description="Pro residues" evidence="1">
    <location>
        <begin position="167"/>
        <end position="180"/>
    </location>
</feature>
<dbReference type="Gramene" id="TraesNOR7B03G04295970.1">
    <property type="protein sequence ID" value="TraesNOR7B03G04295970.1.CDS1"/>
    <property type="gene ID" value="TraesNOR7B03G04295970"/>
</dbReference>
<feature type="region of interest" description="Disordered" evidence="1">
    <location>
        <begin position="88"/>
        <end position="191"/>
    </location>
</feature>
<dbReference type="EnsemblPlants" id="TraesCS7B02G431400.1">
    <property type="protein sequence ID" value="TraesCS7B02G431400.1.cds1"/>
    <property type="gene ID" value="TraesCS7B02G431400"/>
</dbReference>
<dbReference type="OrthoDB" id="721232at2759"/>
<feature type="compositionally biased region" description="Low complexity" evidence="1">
    <location>
        <begin position="118"/>
        <end position="129"/>
    </location>
</feature>
<evidence type="ECO:0000256" key="1">
    <source>
        <dbReference type="SAM" id="MobiDB-lite"/>
    </source>
</evidence>
<dbReference type="AlphaFoldDB" id="A0A3B6SKF4"/>
<name>A0A3B6SKF4_WHEAT</name>
<protein>
    <submittedName>
        <fullName evidence="2">Uncharacterized protein</fullName>
    </submittedName>
</protein>
<keyword evidence="3" id="KW-1185">Reference proteome</keyword>
<evidence type="ECO:0000313" key="2">
    <source>
        <dbReference type="EnsemblPlants" id="TraesCS7B02G431400.1.cds1"/>
    </source>
</evidence>
<evidence type="ECO:0000313" key="3">
    <source>
        <dbReference type="Proteomes" id="UP000019116"/>
    </source>
</evidence>
<organism evidence="2">
    <name type="scientific">Triticum aestivum</name>
    <name type="common">Wheat</name>
    <dbReference type="NCBI Taxonomy" id="4565"/>
    <lineage>
        <taxon>Eukaryota</taxon>
        <taxon>Viridiplantae</taxon>
        <taxon>Streptophyta</taxon>
        <taxon>Embryophyta</taxon>
        <taxon>Tracheophyta</taxon>
        <taxon>Spermatophyta</taxon>
        <taxon>Magnoliopsida</taxon>
        <taxon>Liliopsida</taxon>
        <taxon>Poales</taxon>
        <taxon>Poaceae</taxon>
        <taxon>BOP clade</taxon>
        <taxon>Pooideae</taxon>
        <taxon>Triticodae</taxon>
        <taxon>Triticeae</taxon>
        <taxon>Triticinae</taxon>
        <taxon>Triticum</taxon>
    </lineage>
</organism>
<accession>A0A3B6SKF4</accession>
<feature type="compositionally biased region" description="Basic and acidic residues" evidence="1">
    <location>
        <begin position="88"/>
        <end position="99"/>
    </location>
</feature>
<dbReference type="Gramene" id="TraesCS7B03G1171100.1">
    <property type="protein sequence ID" value="TraesCS7B03G1171100.1.CDS1"/>
    <property type="gene ID" value="TraesCS7B03G1171100"/>
</dbReference>
<dbReference type="Gramene" id="TraesMAC7B03G04238710.1">
    <property type="protein sequence ID" value="TraesMAC7B03G04238710.1.CDS1"/>
    <property type="gene ID" value="TraesMAC7B03G04238710"/>
</dbReference>